<reference evidence="5" key="1">
    <citation type="submission" date="2025-08" db="UniProtKB">
        <authorList>
            <consortium name="RefSeq"/>
        </authorList>
    </citation>
    <scope>IDENTIFICATION</scope>
</reference>
<dbReference type="SMART" id="SM00409">
    <property type="entry name" value="IG"/>
    <property type="match status" value="2"/>
</dbReference>
<dbReference type="InterPro" id="IPR013783">
    <property type="entry name" value="Ig-like_fold"/>
</dbReference>
<dbReference type="GeneID" id="110979148"/>
<evidence type="ECO:0000256" key="1">
    <source>
        <dbReference type="SAM" id="MobiDB-lite"/>
    </source>
</evidence>
<feature type="region of interest" description="Disordered" evidence="1">
    <location>
        <begin position="363"/>
        <end position="538"/>
    </location>
</feature>
<dbReference type="InterPro" id="IPR007110">
    <property type="entry name" value="Ig-like_dom"/>
</dbReference>
<evidence type="ECO:0000313" key="5">
    <source>
        <dbReference type="RefSeq" id="XP_022090403.1"/>
    </source>
</evidence>
<keyword evidence="4" id="KW-1185">Reference proteome</keyword>
<accession>A0A8B7YB04</accession>
<keyword evidence="2" id="KW-0812">Transmembrane</keyword>
<dbReference type="Gene3D" id="2.60.40.10">
    <property type="entry name" value="Immunoglobulins"/>
    <property type="match status" value="1"/>
</dbReference>
<dbReference type="InterPro" id="IPR036179">
    <property type="entry name" value="Ig-like_dom_sf"/>
</dbReference>
<gene>
    <name evidence="5" type="primary">LOC110979148</name>
</gene>
<sequence>MYILFQIVLLQNLSELLESDFRSSFTKNMKMDQAYLLCSWLLCSGLWMVVSSEPSVTAWIVTPERDWKIGGLVEMRCVATNLEEDHLVEWETQGPTLSLRWGNQTIGGTDNRFMFETKQTGVGETTQDFNITDLQWSDDNEYICNVIAPLQKGGSLTLANSTIRLRVYSSNESFPICTPDGPITVNNGTSLTMQCSSDAGNHPIMISPFPSSQTWSTPVIINGKSFWSLNLTINTSYDNLTFECTISSVMNNSPTHSCFLGPIQVLRETDSTTQQISGLTTEANPAASITALAVGASAGGAAALVIILILVMICCKRGYCASLKSNTSSKSSTELNSNPIISAYTISQSRVYENAALDYQDDTQDYEQETCRKPSQARINVRPEPEAGVLYARPSPSAKQTPTEYTPPVYAKPNKPQAPVDAANDQYDEQRYNNPVFDSADPDSSTAPLGEGTSAALKPTAMTPPFTKVPMKPQPYKPKDQRASDPRYGIAYHQGRGESTRPKSTPSLPSTDAHILTASENPCAEPSSPDGMTMYTEVSVPQIKTSTDRDTPSLPDHLVYADLNLEPDSSKDVGQPVISEEPVAVYARVMKNRPNSEETM</sequence>
<dbReference type="RefSeq" id="XP_022090403.1">
    <property type="nucleotide sequence ID" value="XM_022234711.1"/>
</dbReference>
<evidence type="ECO:0000259" key="3">
    <source>
        <dbReference type="PROSITE" id="PS50835"/>
    </source>
</evidence>
<dbReference type="OrthoDB" id="190835at2759"/>
<keyword evidence="2" id="KW-1133">Transmembrane helix</keyword>
<dbReference type="PROSITE" id="PS50835">
    <property type="entry name" value="IG_LIKE"/>
    <property type="match status" value="1"/>
</dbReference>
<proteinExistence type="predicted"/>
<dbReference type="InterPro" id="IPR003599">
    <property type="entry name" value="Ig_sub"/>
</dbReference>
<dbReference type="Proteomes" id="UP000694845">
    <property type="component" value="Unplaced"/>
</dbReference>
<name>A0A8B7YB04_ACAPL</name>
<feature type="transmembrane region" description="Helical" evidence="2">
    <location>
        <begin position="289"/>
        <end position="315"/>
    </location>
</feature>
<protein>
    <submittedName>
        <fullName evidence="5">Uncharacterized protein LOC110979148 isoform X2</fullName>
    </submittedName>
</protein>
<dbReference type="SUPFAM" id="SSF48726">
    <property type="entry name" value="Immunoglobulin"/>
    <property type="match status" value="1"/>
</dbReference>
<evidence type="ECO:0000313" key="4">
    <source>
        <dbReference type="Proteomes" id="UP000694845"/>
    </source>
</evidence>
<feature type="domain" description="Ig-like" evidence="3">
    <location>
        <begin position="54"/>
        <end position="164"/>
    </location>
</feature>
<organism evidence="4 5">
    <name type="scientific">Acanthaster planci</name>
    <name type="common">Crown-of-thorns starfish</name>
    <dbReference type="NCBI Taxonomy" id="133434"/>
    <lineage>
        <taxon>Eukaryota</taxon>
        <taxon>Metazoa</taxon>
        <taxon>Echinodermata</taxon>
        <taxon>Eleutherozoa</taxon>
        <taxon>Asterozoa</taxon>
        <taxon>Asteroidea</taxon>
        <taxon>Valvatacea</taxon>
        <taxon>Valvatida</taxon>
        <taxon>Acanthasteridae</taxon>
        <taxon>Acanthaster</taxon>
    </lineage>
</organism>
<dbReference type="AlphaFoldDB" id="A0A8B7YB04"/>
<keyword evidence="2" id="KW-0472">Membrane</keyword>
<evidence type="ECO:0000256" key="2">
    <source>
        <dbReference type="SAM" id="Phobius"/>
    </source>
</evidence>